<proteinExistence type="predicted"/>
<dbReference type="InterPro" id="IPR016186">
    <property type="entry name" value="C-type_lectin-like/link_sf"/>
</dbReference>
<keyword evidence="3 8" id="KW-0418">Kinase</keyword>
<evidence type="ECO:0000256" key="3">
    <source>
        <dbReference type="ARBA" id="ARBA00022777"/>
    </source>
</evidence>
<dbReference type="InterPro" id="IPR011009">
    <property type="entry name" value="Kinase-like_dom_sf"/>
</dbReference>
<dbReference type="PROSITE" id="PS50011">
    <property type="entry name" value="PROTEIN_KINASE_DOM"/>
    <property type="match status" value="1"/>
</dbReference>
<dbReference type="GO" id="GO:0016787">
    <property type="term" value="F:hydrolase activity"/>
    <property type="evidence" value="ECO:0007669"/>
    <property type="project" value="InterPro"/>
</dbReference>
<dbReference type="SUPFAM" id="SSF56436">
    <property type="entry name" value="C-type lectin-like"/>
    <property type="match status" value="1"/>
</dbReference>
<dbReference type="SMART" id="SM00034">
    <property type="entry name" value="CLECT"/>
    <property type="match status" value="1"/>
</dbReference>
<dbReference type="RefSeq" id="WP_197452432.1">
    <property type="nucleotide sequence ID" value="NZ_CP036348.1"/>
</dbReference>
<keyword evidence="9" id="KW-1185">Reference proteome</keyword>
<dbReference type="Proteomes" id="UP000315082">
    <property type="component" value="Chromosome"/>
</dbReference>
<evidence type="ECO:0000256" key="4">
    <source>
        <dbReference type="ARBA" id="ARBA00022840"/>
    </source>
</evidence>
<protein>
    <submittedName>
        <fullName evidence="8">Serine/threonine-protein kinase PknE</fullName>
        <ecNumber evidence="8">2.7.11.1</ecNumber>
    </submittedName>
</protein>
<dbReference type="CDD" id="cd00037">
    <property type="entry name" value="CLECT"/>
    <property type="match status" value="1"/>
</dbReference>
<dbReference type="InterPro" id="IPR010496">
    <property type="entry name" value="AL/BT2_dom"/>
</dbReference>
<dbReference type="SUPFAM" id="SSF56112">
    <property type="entry name" value="Protein kinase-like (PK-like)"/>
    <property type="match status" value="1"/>
</dbReference>
<feature type="binding site" evidence="5">
    <location>
        <position position="136"/>
    </location>
    <ligand>
        <name>ATP</name>
        <dbReference type="ChEBI" id="CHEBI:30616"/>
    </ligand>
</feature>
<dbReference type="Pfam" id="PF00059">
    <property type="entry name" value="Lectin_C"/>
    <property type="match status" value="1"/>
</dbReference>
<accession>A0A518JRE7</accession>
<sequence>MVSPKLPRIDDALLKQFAEGRLDSEIESWLALAIEKSLELQARVAAISSNRFLEKVKQAAVASRAAGSDASFDQKTAESIEAVQPDGIPQELLDSRDYQVLKELGRGGMGVVYLAKYVPMDRVEVLKVLSEQLVKKGSAKQRFRNEMRAIGKLNHPAIATAYQQVPLPTQLVFSMEYVPGIDLHRFIRKYHPVPIPVACALAFQIAGALQHANSKQTVHRDIKPSNVMVFKEDGNLRIKILDFGLAKASSERDSEGLTVDGTMLGTPEYMAPEQALNAAKADIRADIYSLGCTLYHLLMGKPPFAGTFQSILMAHAQQEADYISFSRLDVPVELSEIIAKMMAKNPSERYATPKQVAEALKPFAGKASVKSHIQLDPAKIDTHFDLALPSRETSIEQPSPTIAPVLAPAGTPQRSVAASIADLKVEDRRFTKSILAANRPRNAAGRFKLPPRLAIAIGGSFLAILLAGVLMLRTGEGTLVIENLPADAEVFVDQESIRLRWNEGKETATVRVKPGTRHVEVRSGGARIAGETVTIDRGDKIMISVSVAPAVHIAAKEAPATKSNADSQVPGTSSGTVLAKFDDLFSPGGSWINVDESLTTSLTILSRNGESFRALVSAGQGLRREVHGKIAGNEISWLAKDVHVIVGKAGGDNTGTISQDGAGPRIDFRWSGPGAASGTFTLRPDTQLVPPSDAILFHGSRYKLFPEKLSWHDARNRCSLMGGNLAVISSRAENDFIFGMARTAGLDSVWLGASDEHKEGDWNWITGDSLRYRNWGTHQPNNLGSGEDFMLLIVNYPSGPSLESRWVDQPNESLQKQNPGYICQWFGSQPQEVNAAGFKTDAVTKHADVAPIQPKPDGFVSLFDGTDTSAWQSLGPFKVREGTLVANDEKGFAISKDEYENFELIAEWKIGPGANSGIYYREISTRTSAGTEYQIIDESGFADAMKPELTTGAIRRVAAPESPHNTSLGVWHSTRIVCSGPKAEHWLDGKKLLEYDTSTSEWQRLLSDSNVQGQMEIKFLKRGHILLQARGGEIAFRAIRIKQLPLLN</sequence>
<dbReference type="PANTHER" id="PTHR43289">
    <property type="entry name" value="MITOGEN-ACTIVATED PROTEIN KINASE KINASE KINASE 20-RELATED"/>
    <property type="match status" value="1"/>
</dbReference>
<dbReference type="GO" id="GO:0004674">
    <property type="term" value="F:protein serine/threonine kinase activity"/>
    <property type="evidence" value="ECO:0007669"/>
    <property type="project" value="UniProtKB-EC"/>
</dbReference>
<keyword evidence="1 8" id="KW-0808">Transferase</keyword>
<gene>
    <name evidence="8" type="primary">pknE_1</name>
    <name evidence="8" type="ORF">Poly24_18250</name>
</gene>
<evidence type="ECO:0000256" key="2">
    <source>
        <dbReference type="ARBA" id="ARBA00022741"/>
    </source>
</evidence>
<dbReference type="EC" id="2.7.11.1" evidence="8"/>
<evidence type="ECO:0000256" key="1">
    <source>
        <dbReference type="ARBA" id="ARBA00022679"/>
    </source>
</evidence>
<dbReference type="SMART" id="SM00220">
    <property type="entry name" value="S_TKc"/>
    <property type="match status" value="1"/>
</dbReference>
<dbReference type="Gene3D" id="1.10.510.10">
    <property type="entry name" value="Transferase(Phosphotransferase) domain 1"/>
    <property type="match status" value="1"/>
</dbReference>
<evidence type="ECO:0000313" key="9">
    <source>
        <dbReference type="Proteomes" id="UP000315082"/>
    </source>
</evidence>
<dbReference type="CDD" id="cd14014">
    <property type="entry name" value="STKc_PknB_like"/>
    <property type="match status" value="1"/>
</dbReference>
<dbReference type="AlphaFoldDB" id="A0A518JRE7"/>
<dbReference type="Gene3D" id="2.60.120.560">
    <property type="entry name" value="Exo-inulinase, domain 1"/>
    <property type="match status" value="1"/>
</dbReference>
<dbReference type="PROSITE" id="PS50041">
    <property type="entry name" value="C_TYPE_LECTIN_2"/>
    <property type="match status" value="1"/>
</dbReference>
<dbReference type="PROSITE" id="PS00107">
    <property type="entry name" value="PROTEIN_KINASE_ATP"/>
    <property type="match status" value="1"/>
</dbReference>
<dbReference type="Gene3D" id="3.10.100.10">
    <property type="entry name" value="Mannose-Binding Protein A, subunit A"/>
    <property type="match status" value="1"/>
</dbReference>
<organism evidence="8 9">
    <name type="scientific">Rosistilla carotiformis</name>
    <dbReference type="NCBI Taxonomy" id="2528017"/>
    <lineage>
        <taxon>Bacteria</taxon>
        <taxon>Pseudomonadati</taxon>
        <taxon>Planctomycetota</taxon>
        <taxon>Planctomycetia</taxon>
        <taxon>Pirellulales</taxon>
        <taxon>Pirellulaceae</taxon>
        <taxon>Rosistilla</taxon>
    </lineage>
</organism>
<keyword evidence="4 5" id="KW-0067">ATP-binding</keyword>
<keyword evidence="2 5" id="KW-0547">Nucleotide-binding</keyword>
<dbReference type="InterPro" id="IPR017441">
    <property type="entry name" value="Protein_kinase_ATP_BS"/>
</dbReference>
<evidence type="ECO:0000259" key="7">
    <source>
        <dbReference type="PROSITE" id="PS50041"/>
    </source>
</evidence>
<dbReference type="EMBL" id="CP036348">
    <property type="protein sequence ID" value="QDV68117.1"/>
    <property type="molecule type" value="Genomic_DNA"/>
</dbReference>
<dbReference type="Gene3D" id="3.30.200.20">
    <property type="entry name" value="Phosphorylase Kinase, domain 1"/>
    <property type="match status" value="1"/>
</dbReference>
<dbReference type="InterPro" id="IPR016187">
    <property type="entry name" value="CTDL_fold"/>
</dbReference>
<dbReference type="KEGG" id="rcf:Poly24_18250"/>
<name>A0A518JRE7_9BACT</name>
<evidence type="ECO:0000256" key="5">
    <source>
        <dbReference type="PROSITE-ProRule" id="PRU10141"/>
    </source>
</evidence>
<dbReference type="PANTHER" id="PTHR43289:SF6">
    <property type="entry name" value="SERINE_THREONINE-PROTEIN KINASE NEKL-3"/>
    <property type="match status" value="1"/>
</dbReference>
<dbReference type="InterPro" id="IPR001304">
    <property type="entry name" value="C-type_lectin-like"/>
</dbReference>
<dbReference type="Pfam" id="PF00069">
    <property type="entry name" value="Pkinase"/>
    <property type="match status" value="1"/>
</dbReference>
<feature type="domain" description="C-type lectin" evidence="7">
    <location>
        <begin position="697"/>
        <end position="808"/>
    </location>
</feature>
<dbReference type="GO" id="GO:0005524">
    <property type="term" value="F:ATP binding"/>
    <property type="evidence" value="ECO:0007669"/>
    <property type="project" value="UniProtKB-UniRule"/>
</dbReference>
<dbReference type="InterPro" id="IPR000719">
    <property type="entry name" value="Prot_kinase_dom"/>
</dbReference>
<feature type="domain" description="Protein kinase" evidence="6">
    <location>
        <begin position="98"/>
        <end position="364"/>
    </location>
</feature>
<evidence type="ECO:0000259" key="6">
    <source>
        <dbReference type="PROSITE" id="PS50011"/>
    </source>
</evidence>
<dbReference type="Pfam" id="PF06439">
    <property type="entry name" value="3keto-disac_hyd"/>
    <property type="match status" value="1"/>
</dbReference>
<evidence type="ECO:0000313" key="8">
    <source>
        <dbReference type="EMBL" id="QDV68117.1"/>
    </source>
</evidence>
<reference evidence="8 9" key="1">
    <citation type="submission" date="2019-02" db="EMBL/GenBank/DDBJ databases">
        <title>Deep-cultivation of Planctomycetes and their phenomic and genomic characterization uncovers novel biology.</title>
        <authorList>
            <person name="Wiegand S."/>
            <person name="Jogler M."/>
            <person name="Boedeker C."/>
            <person name="Pinto D."/>
            <person name="Vollmers J."/>
            <person name="Rivas-Marin E."/>
            <person name="Kohn T."/>
            <person name="Peeters S.H."/>
            <person name="Heuer A."/>
            <person name="Rast P."/>
            <person name="Oberbeckmann S."/>
            <person name="Bunk B."/>
            <person name="Jeske O."/>
            <person name="Meyerdierks A."/>
            <person name="Storesund J.E."/>
            <person name="Kallscheuer N."/>
            <person name="Luecker S."/>
            <person name="Lage O.M."/>
            <person name="Pohl T."/>
            <person name="Merkel B.J."/>
            <person name="Hornburger P."/>
            <person name="Mueller R.-W."/>
            <person name="Bruemmer F."/>
            <person name="Labrenz M."/>
            <person name="Spormann A.M."/>
            <person name="Op den Camp H."/>
            <person name="Overmann J."/>
            <person name="Amann R."/>
            <person name="Jetten M.S.M."/>
            <person name="Mascher T."/>
            <person name="Medema M.H."/>
            <person name="Devos D.P."/>
            <person name="Kaster A.-K."/>
            <person name="Ovreas L."/>
            <person name="Rohde M."/>
            <person name="Galperin M.Y."/>
            <person name="Jogler C."/>
        </authorList>
    </citation>
    <scope>NUCLEOTIDE SEQUENCE [LARGE SCALE GENOMIC DNA]</scope>
    <source>
        <strain evidence="8 9">Poly24</strain>
    </source>
</reference>